<sequence length="87" mass="9805">MKINWKVRLHHKPFLVGAFSLLLLLIQQIAALFGFDTTIYNEQVTDIFNTVLALLVLFGVVSDPTTTGLNDSEQALKYEAPRKDDVK</sequence>
<dbReference type="EMBL" id="FOEL01000006">
    <property type="protein sequence ID" value="SEQ59055.1"/>
    <property type="molecule type" value="Genomic_DNA"/>
</dbReference>
<proteinExistence type="predicted"/>
<dbReference type="RefSeq" id="WP_089986032.1">
    <property type="nucleotide sequence ID" value="NZ_FMVP01000006.1"/>
</dbReference>
<gene>
    <name evidence="1" type="ORF">SAMN02787113_01959</name>
</gene>
<accession>A0A1H9H9P8</accession>
<dbReference type="AlphaFoldDB" id="A0A1H9H9P8"/>
<evidence type="ECO:0000313" key="1">
    <source>
        <dbReference type="EMBL" id="SEQ59055.1"/>
    </source>
</evidence>
<dbReference type="InterPro" id="IPR006485">
    <property type="entry name" value="Phage-like_holin"/>
</dbReference>
<protein>
    <submittedName>
        <fullName evidence="1">Holin, phage phi LC3 family</fullName>
    </submittedName>
</protein>
<dbReference type="Pfam" id="PF04531">
    <property type="entry name" value="Phage_holin_1"/>
    <property type="match status" value="1"/>
</dbReference>
<dbReference type="NCBIfam" id="TIGR01598">
    <property type="entry name" value="holin_phiLC3"/>
    <property type="match status" value="1"/>
</dbReference>
<evidence type="ECO:0000313" key="2">
    <source>
        <dbReference type="Proteomes" id="UP000199410"/>
    </source>
</evidence>
<organism evidence="1 2">
    <name type="scientific">Lysinibacillus fusiformis</name>
    <dbReference type="NCBI Taxonomy" id="28031"/>
    <lineage>
        <taxon>Bacteria</taxon>
        <taxon>Bacillati</taxon>
        <taxon>Bacillota</taxon>
        <taxon>Bacilli</taxon>
        <taxon>Bacillales</taxon>
        <taxon>Bacillaceae</taxon>
        <taxon>Lysinibacillus</taxon>
    </lineage>
</organism>
<dbReference type="Proteomes" id="UP000199410">
    <property type="component" value="Unassembled WGS sequence"/>
</dbReference>
<name>A0A1H9H9P8_9BACI</name>
<reference evidence="1 2" key="1">
    <citation type="submission" date="2016-10" db="EMBL/GenBank/DDBJ databases">
        <authorList>
            <person name="Varghese N."/>
            <person name="Submissions S."/>
        </authorList>
    </citation>
    <scope>NUCLEOTIDE SEQUENCE [LARGE SCALE GENOMIC DNA]</scope>
    <source>
        <strain evidence="1 2">TC-13</strain>
    </source>
</reference>
<comment type="caution">
    <text evidence="1">The sequence shown here is derived from an EMBL/GenBank/DDBJ whole genome shotgun (WGS) entry which is preliminary data.</text>
</comment>